<dbReference type="PANTHER" id="PTHR14239">
    <property type="entry name" value="DUDULIN-RELATED"/>
    <property type="match status" value="1"/>
</dbReference>
<dbReference type="InParanoid" id="A0A316YID7"/>
<dbReference type="GO" id="GO:0016491">
    <property type="term" value="F:oxidoreductase activity"/>
    <property type="evidence" value="ECO:0007669"/>
    <property type="project" value="UniProtKB-KW"/>
</dbReference>
<dbReference type="EMBL" id="KZ819640">
    <property type="protein sequence ID" value="PWN87475.1"/>
    <property type="molecule type" value="Genomic_DNA"/>
</dbReference>
<proteinExistence type="predicted"/>
<evidence type="ECO:0000259" key="2">
    <source>
        <dbReference type="Pfam" id="PF03807"/>
    </source>
</evidence>
<dbReference type="Gene3D" id="3.40.50.720">
    <property type="entry name" value="NAD(P)-binding Rossmann-like Domain"/>
    <property type="match status" value="1"/>
</dbReference>
<dbReference type="SUPFAM" id="SSF51735">
    <property type="entry name" value="NAD(P)-binding Rossmann-fold domains"/>
    <property type="match status" value="1"/>
</dbReference>
<evidence type="ECO:0000313" key="3">
    <source>
        <dbReference type="EMBL" id="PWN87475.1"/>
    </source>
</evidence>
<organism evidence="3 4">
    <name type="scientific">Acaromyces ingoldii</name>
    <dbReference type="NCBI Taxonomy" id="215250"/>
    <lineage>
        <taxon>Eukaryota</taxon>
        <taxon>Fungi</taxon>
        <taxon>Dikarya</taxon>
        <taxon>Basidiomycota</taxon>
        <taxon>Ustilaginomycotina</taxon>
        <taxon>Exobasidiomycetes</taxon>
        <taxon>Exobasidiales</taxon>
        <taxon>Cryptobasidiaceae</taxon>
        <taxon>Acaromyces</taxon>
    </lineage>
</organism>
<gene>
    <name evidence="3" type="ORF">FA10DRAFT_304239</name>
</gene>
<evidence type="ECO:0000313" key="4">
    <source>
        <dbReference type="Proteomes" id="UP000245768"/>
    </source>
</evidence>
<dbReference type="InterPro" id="IPR028939">
    <property type="entry name" value="P5C_Rdtase_cat_N"/>
</dbReference>
<dbReference type="GeneID" id="37047247"/>
<dbReference type="PANTHER" id="PTHR14239:SF10">
    <property type="entry name" value="REDUCTASE"/>
    <property type="match status" value="1"/>
</dbReference>
<keyword evidence="1" id="KW-0560">Oxidoreductase</keyword>
<dbReference type="InterPro" id="IPR051267">
    <property type="entry name" value="STEAP_metalloreductase"/>
</dbReference>
<protein>
    <submittedName>
        <fullName evidence="3">Coenzyme F420-dependent NADP oxidoreductase</fullName>
    </submittedName>
</protein>
<evidence type="ECO:0000256" key="1">
    <source>
        <dbReference type="ARBA" id="ARBA00023002"/>
    </source>
</evidence>
<dbReference type="Proteomes" id="UP000245768">
    <property type="component" value="Unassembled WGS sequence"/>
</dbReference>
<dbReference type="Pfam" id="PF03807">
    <property type="entry name" value="F420_oxidored"/>
    <property type="match status" value="1"/>
</dbReference>
<dbReference type="RefSeq" id="XP_025374673.1">
    <property type="nucleotide sequence ID" value="XM_025525331.1"/>
</dbReference>
<dbReference type="STRING" id="215250.A0A316YID7"/>
<sequence length="270" mass="29415">MAQIGIVGAGFVGEALASQLVRTGHHVKVANSRGRDSLKAFAQNTGAEAVDISEISSNLDVLFIAVPMSRIKDLPKTIFQSLPPSAVVVDAGNYYPLRDGAIAAIDEGMVESQWVSQQLGVAVVKAFNNIIASRLTTSGRPQKDRNRIALPVSGDDSKARAGILAIVEQLGFNGYDAGPLSDSWRQQPGQPAYCTDPTSEELPMLLRRADRKKAPEGRDRAFKLLGKLPENYPAEELVRVSRIFVGLDKWKPQAWLAVLRLVFALVRSRR</sequence>
<dbReference type="OrthoDB" id="550646at2759"/>
<dbReference type="AlphaFoldDB" id="A0A316YID7"/>
<dbReference type="InterPro" id="IPR036291">
    <property type="entry name" value="NAD(P)-bd_dom_sf"/>
</dbReference>
<feature type="domain" description="Pyrroline-5-carboxylate reductase catalytic N-terminal" evidence="2">
    <location>
        <begin position="3"/>
        <end position="93"/>
    </location>
</feature>
<name>A0A316YID7_9BASI</name>
<accession>A0A316YID7</accession>
<keyword evidence="4" id="KW-1185">Reference proteome</keyword>
<reference evidence="3 4" key="1">
    <citation type="journal article" date="2018" name="Mol. Biol. Evol.">
        <title>Broad Genomic Sampling Reveals a Smut Pathogenic Ancestry of the Fungal Clade Ustilaginomycotina.</title>
        <authorList>
            <person name="Kijpornyongpan T."/>
            <person name="Mondo S.J."/>
            <person name="Barry K."/>
            <person name="Sandor L."/>
            <person name="Lee J."/>
            <person name="Lipzen A."/>
            <person name="Pangilinan J."/>
            <person name="LaButti K."/>
            <person name="Hainaut M."/>
            <person name="Henrissat B."/>
            <person name="Grigoriev I.V."/>
            <person name="Spatafora J.W."/>
            <person name="Aime M.C."/>
        </authorList>
    </citation>
    <scope>NUCLEOTIDE SEQUENCE [LARGE SCALE GENOMIC DNA]</scope>
    <source>
        <strain evidence="3 4">MCA 4198</strain>
    </source>
</reference>